<dbReference type="InterPro" id="IPR052396">
    <property type="entry name" value="Meiotic_Drive_Suppr_Kinase"/>
</dbReference>
<name>A0A2P4QXI2_RHIID</name>
<reference evidence="3 4" key="2">
    <citation type="journal article" date="2018" name="New Phytol.">
        <title>High intraspecific genome diversity in the model arbuscular mycorrhizal symbiont Rhizophagus irregularis.</title>
        <authorList>
            <person name="Chen E.C.H."/>
            <person name="Morin E."/>
            <person name="Beaudet D."/>
            <person name="Noel J."/>
            <person name="Yildirir G."/>
            <person name="Ndikumana S."/>
            <person name="Charron P."/>
            <person name="St-Onge C."/>
            <person name="Giorgi J."/>
            <person name="Kruger M."/>
            <person name="Marton T."/>
            <person name="Ropars J."/>
            <person name="Grigoriev I.V."/>
            <person name="Hainaut M."/>
            <person name="Henrissat B."/>
            <person name="Roux C."/>
            <person name="Martin F."/>
            <person name="Corradi N."/>
        </authorList>
    </citation>
    <scope>NUCLEOTIDE SEQUENCE [LARGE SCALE GENOMIC DNA]</scope>
    <source>
        <strain evidence="3 4">DAOM 197198</strain>
    </source>
</reference>
<dbReference type="PROSITE" id="PS00109">
    <property type="entry name" value="PROTEIN_KINASE_TYR"/>
    <property type="match status" value="1"/>
</dbReference>
<accession>A0A2P4QXI2</accession>
<dbReference type="InterPro" id="IPR000719">
    <property type="entry name" value="Prot_kinase_dom"/>
</dbReference>
<sequence>MSKDKDVVQQIYNYMGGNELRYGILSTYDNHWFLRREHAKLWISKTLPLQSASPPVLKAYAYLTRRAKENPKSPKPQVVVPVQGDNDSHTLQSHSKSSSNSSLNQKAFSSSLNNQFSSTSANQQSSPVDQQDYSFTDFKFNGILGERRSGKTLLCEFRGDTIALKSINLSKAPLYILKEMQKEVEMYKDLADIQGKYIPKLLLIGLTIVSTMLSNQKITEQQKSRAIKGLEAIHEHGILHNDIRKENILINDKGALYLIDFGMASQKDTKKKRKLFDEE</sequence>
<dbReference type="EMBL" id="AUPC02000006">
    <property type="protein sequence ID" value="POG82278.1"/>
    <property type="molecule type" value="Genomic_DNA"/>
</dbReference>
<dbReference type="InterPro" id="IPR008266">
    <property type="entry name" value="Tyr_kinase_AS"/>
</dbReference>
<dbReference type="Gene3D" id="1.10.510.10">
    <property type="entry name" value="Transferase(Phosphotransferase) domain 1"/>
    <property type="match status" value="1"/>
</dbReference>
<dbReference type="InterPro" id="IPR011009">
    <property type="entry name" value="Kinase-like_dom_sf"/>
</dbReference>
<dbReference type="GO" id="GO:0004672">
    <property type="term" value="F:protein kinase activity"/>
    <property type="evidence" value="ECO:0007669"/>
    <property type="project" value="InterPro"/>
</dbReference>
<evidence type="ECO:0000256" key="1">
    <source>
        <dbReference type="SAM" id="MobiDB-lite"/>
    </source>
</evidence>
<dbReference type="Pfam" id="PF00069">
    <property type="entry name" value="Pkinase"/>
    <property type="match status" value="1"/>
</dbReference>
<dbReference type="PROSITE" id="PS50011">
    <property type="entry name" value="PROTEIN_KINASE_DOM"/>
    <property type="match status" value="1"/>
</dbReference>
<comment type="caution">
    <text evidence="3">The sequence shown here is derived from an EMBL/GenBank/DDBJ whole genome shotgun (WGS) entry which is preliminary data.</text>
</comment>
<feature type="region of interest" description="Disordered" evidence="1">
    <location>
        <begin position="67"/>
        <end position="105"/>
    </location>
</feature>
<keyword evidence="4" id="KW-1185">Reference proteome</keyword>
<dbReference type="PANTHER" id="PTHR37171:SF1">
    <property type="entry name" value="SERINE_THREONINE-PROTEIN KINASE YRZF-RELATED"/>
    <property type="match status" value="1"/>
</dbReference>
<dbReference type="GO" id="GO:0005524">
    <property type="term" value="F:ATP binding"/>
    <property type="evidence" value="ECO:0007669"/>
    <property type="project" value="InterPro"/>
</dbReference>
<dbReference type="Proteomes" id="UP000018888">
    <property type="component" value="Unassembled WGS sequence"/>
</dbReference>
<reference evidence="3 4" key="1">
    <citation type="journal article" date="2013" name="Proc. Natl. Acad. Sci. U.S.A.">
        <title>Genome of an arbuscular mycorrhizal fungus provides insight into the oldest plant symbiosis.</title>
        <authorList>
            <person name="Tisserant E."/>
            <person name="Malbreil M."/>
            <person name="Kuo A."/>
            <person name="Kohler A."/>
            <person name="Symeonidi A."/>
            <person name="Balestrini R."/>
            <person name="Charron P."/>
            <person name="Duensing N."/>
            <person name="Frei Dit Frey N."/>
            <person name="Gianinazzi-Pearson V."/>
            <person name="Gilbert L.B."/>
            <person name="Handa Y."/>
            <person name="Herr J.R."/>
            <person name="Hijri M."/>
            <person name="Koul R."/>
            <person name="Kawaguchi M."/>
            <person name="Krajinski F."/>
            <person name="Lammers P.J."/>
            <person name="Masclaux F.G."/>
            <person name="Murat C."/>
            <person name="Morin E."/>
            <person name="Ndikumana S."/>
            <person name="Pagni M."/>
            <person name="Petitpierre D."/>
            <person name="Requena N."/>
            <person name="Rosikiewicz P."/>
            <person name="Riley R."/>
            <person name="Saito K."/>
            <person name="San Clemente H."/>
            <person name="Shapiro H."/>
            <person name="van Tuinen D."/>
            <person name="Becard G."/>
            <person name="Bonfante P."/>
            <person name="Paszkowski U."/>
            <person name="Shachar-Hill Y.Y."/>
            <person name="Tuskan G.A."/>
            <person name="Young P.W."/>
            <person name="Sanders I.R."/>
            <person name="Henrissat B."/>
            <person name="Rensing S.A."/>
            <person name="Grigoriev I.V."/>
            <person name="Corradi N."/>
            <person name="Roux C."/>
            <person name="Martin F."/>
        </authorList>
    </citation>
    <scope>NUCLEOTIDE SEQUENCE [LARGE SCALE GENOMIC DNA]</scope>
    <source>
        <strain evidence="3 4">DAOM 197198</strain>
    </source>
</reference>
<protein>
    <submittedName>
        <fullName evidence="3">Kinase-like domain-containing protein</fullName>
    </submittedName>
</protein>
<proteinExistence type="predicted"/>
<organism evidence="3 4">
    <name type="scientific">Rhizophagus irregularis (strain DAOM 181602 / DAOM 197198 / MUCL 43194)</name>
    <name type="common">Arbuscular mycorrhizal fungus</name>
    <name type="synonym">Glomus intraradices</name>
    <dbReference type="NCBI Taxonomy" id="747089"/>
    <lineage>
        <taxon>Eukaryota</taxon>
        <taxon>Fungi</taxon>
        <taxon>Fungi incertae sedis</taxon>
        <taxon>Mucoromycota</taxon>
        <taxon>Glomeromycotina</taxon>
        <taxon>Glomeromycetes</taxon>
        <taxon>Glomerales</taxon>
        <taxon>Glomeraceae</taxon>
        <taxon>Rhizophagus</taxon>
    </lineage>
</organism>
<evidence type="ECO:0000259" key="2">
    <source>
        <dbReference type="PROSITE" id="PS50011"/>
    </source>
</evidence>
<dbReference type="PANTHER" id="PTHR37171">
    <property type="entry name" value="SERINE/THREONINE-PROTEIN KINASE YRZF-RELATED"/>
    <property type="match status" value="1"/>
</dbReference>
<feature type="compositionally biased region" description="Low complexity" evidence="1">
    <location>
        <begin position="75"/>
        <end position="105"/>
    </location>
</feature>
<gene>
    <name evidence="3" type="ORF">GLOIN_2v1500589</name>
</gene>
<dbReference type="SUPFAM" id="SSF56112">
    <property type="entry name" value="Protein kinase-like (PK-like)"/>
    <property type="match status" value="1"/>
</dbReference>
<evidence type="ECO:0000313" key="4">
    <source>
        <dbReference type="Proteomes" id="UP000018888"/>
    </source>
</evidence>
<evidence type="ECO:0000313" key="3">
    <source>
        <dbReference type="EMBL" id="POG82278.1"/>
    </source>
</evidence>
<feature type="domain" description="Protein kinase" evidence="2">
    <location>
        <begin position="138"/>
        <end position="279"/>
    </location>
</feature>
<dbReference type="AlphaFoldDB" id="A0A2P4QXI2"/>
<dbReference type="VEuPathDB" id="FungiDB:RhiirFUN_011874"/>